<dbReference type="GO" id="GO:0003785">
    <property type="term" value="F:actin monomer binding"/>
    <property type="evidence" value="ECO:0007669"/>
    <property type="project" value="TreeGrafter"/>
</dbReference>
<keyword evidence="6 8" id="KW-0206">Cytoskeleton</keyword>
<dbReference type="SMART" id="SM00392">
    <property type="entry name" value="PROF"/>
    <property type="match status" value="1"/>
</dbReference>
<keyword evidence="3" id="KW-0488">Methylation</keyword>
<dbReference type="PANTHER" id="PTHR11604">
    <property type="entry name" value="PROFILIN"/>
    <property type="match status" value="1"/>
</dbReference>
<evidence type="ECO:0000256" key="6">
    <source>
        <dbReference type="ARBA" id="ARBA00023212"/>
    </source>
</evidence>
<dbReference type="VEuPathDB" id="AmoebaDB:ACA1_036400"/>
<evidence type="ECO:0000313" key="11">
    <source>
        <dbReference type="Proteomes" id="UP000011083"/>
    </source>
</evidence>
<evidence type="ECO:0000256" key="8">
    <source>
        <dbReference type="RuleBase" id="RU003908"/>
    </source>
</evidence>
<evidence type="ECO:0000313" key="10">
    <source>
        <dbReference type="EMBL" id="ELR22949.1"/>
    </source>
</evidence>
<dbReference type="GO" id="GO:0005856">
    <property type="term" value="C:cytoskeleton"/>
    <property type="evidence" value="ECO:0007669"/>
    <property type="project" value="UniProtKB-SubCell"/>
</dbReference>
<comment type="subcellular location">
    <subcellularLocation>
        <location evidence="1">Cytoplasm</location>
        <location evidence="1">Cytoskeleton</location>
    </subcellularLocation>
</comment>
<dbReference type="STRING" id="1257118.L8HBM2"/>
<dbReference type="OMA" id="QGQKFML"/>
<accession>L8HBM2</accession>
<evidence type="ECO:0000256" key="4">
    <source>
        <dbReference type="ARBA" id="ARBA00022490"/>
    </source>
</evidence>
<dbReference type="AlphaFoldDB" id="L8HBM2"/>
<evidence type="ECO:0000256" key="7">
    <source>
        <dbReference type="ARBA" id="ARBA00025549"/>
    </source>
</evidence>
<dbReference type="PANTHER" id="PTHR11604:SF0">
    <property type="entry name" value="PROFILIN"/>
    <property type="match status" value="1"/>
</dbReference>
<dbReference type="InterPro" id="IPR027310">
    <property type="entry name" value="Profilin_CS"/>
</dbReference>
<keyword evidence="5 9" id="KW-0009">Actin-binding</keyword>
<comment type="subunit">
    <text evidence="8">Occurs in many kinds of cells as a complex with monomeric actin in a 1:1 ratio.</text>
</comment>
<dbReference type="KEGG" id="acan:ACA1_036400"/>
<keyword evidence="11" id="KW-1185">Reference proteome</keyword>
<dbReference type="Proteomes" id="UP000011083">
    <property type="component" value="Unassembled WGS sequence"/>
</dbReference>
<evidence type="ECO:0000256" key="2">
    <source>
        <dbReference type="ARBA" id="ARBA00010058"/>
    </source>
</evidence>
<gene>
    <name evidence="10" type="ORF">ACA1_036400</name>
</gene>
<comment type="function">
    <text evidence="7">Binds to actin and affects the structure of the cytoskeleton. At high concentrations, profilin prevents the polymerization of actin, whereas it enhances it at low concentrations. By binding to PIP2, it inhibits the formation of IP3 and DG.</text>
</comment>
<dbReference type="GO" id="GO:0005938">
    <property type="term" value="C:cell cortex"/>
    <property type="evidence" value="ECO:0007669"/>
    <property type="project" value="TreeGrafter"/>
</dbReference>
<dbReference type="Gene3D" id="3.30.450.30">
    <property type="entry name" value="Dynein light chain 2a, cytoplasmic"/>
    <property type="match status" value="1"/>
</dbReference>
<evidence type="ECO:0000256" key="3">
    <source>
        <dbReference type="ARBA" id="ARBA00022481"/>
    </source>
</evidence>
<protein>
    <recommendedName>
        <fullName evidence="9">Profilin</fullName>
    </recommendedName>
</protein>
<dbReference type="OrthoDB" id="421374at2759"/>
<name>L8HBM2_ACACF</name>
<evidence type="ECO:0000256" key="5">
    <source>
        <dbReference type="ARBA" id="ARBA00023203"/>
    </source>
</evidence>
<sequence length="130" mass="13431">MSWQTYVDTNLVGTGAVTQAAILGLDGNTWATSAGFAVTPAQGTTLAGAFNNADAIRAGGFDLAGVHYVTLRADDRSIYGKKGAAGVITVKTSKAILVGVYNEKIQPGTAANVVEKLADYLIGQDKRAEP</sequence>
<dbReference type="PROSITE" id="PS00414">
    <property type="entry name" value="PROFILIN"/>
    <property type="match status" value="1"/>
</dbReference>
<comment type="similarity">
    <text evidence="2 9">Belongs to the profilin family.</text>
</comment>
<dbReference type="InterPro" id="IPR005455">
    <property type="entry name" value="PFN_euk"/>
</dbReference>
<organism evidence="10 11">
    <name type="scientific">Acanthamoeba castellanii (strain ATCC 30010 / Neff)</name>
    <dbReference type="NCBI Taxonomy" id="1257118"/>
    <lineage>
        <taxon>Eukaryota</taxon>
        <taxon>Amoebozoa</taxon>
        <taxon>Discosea</taxon>
        <taxon>Longamoebia</taxon>
        <taxon>Centramoebida</taxon>
        <taxon>Acanthamoebidae</taxon>
        <taxon>Acanthamoeba</taxon>
    </lineage>
</organism>
<dbReference type="PRINTS" id="PR01640">
    <property type="entry name" value="PROFILINPLNT"/>
</dbReference>
<dbReference type="SUPFAM" id="SSF55770">
    <property type="entry name" value="Profilin (actin-binding protein)"/>
    <property type="match status" value="1"/>
</dbReference>
<evidence type="ECO:0000256" key="1">
    <source>
        <dbReference type="ARBA" id="ARBA00004245"/>
    </source>
</evidence>
<dbReference type="CDD" id="cd00148">
    <property type="entry name" value="PROF"/>
    <property type="match status" value="1"/>
</dbReference>
<dbReference type="EMBL" id="KB007868">
    <property type="protein sequence ID" value="ELR22949.1"/>
    <property type="molecule type" value="Genomic_DNA"/>
</dbReference>
<dbReference type="FunFam" id="3.30.450.30:FF:000001">
    <property type="entry name" value="Profilin"/>
    <property type="match status" value="1"/>
</dbReference>
<dbReference type="RefSeq" id="XP_004352088.1">
    <property type="nucleotide sequence ID" value="XM_004352036.1"/>
</dbReference>
<dbReference type="InterPro" id="IPR036140">
    <property type="entry name" value="PFN_sf"/>
</dbReference>
<dbReference type="PRINTS" id="PR00392">
    <property type="entry name" value="PROFILIN"/>
</dbReference>
<dbReference type="Pfam" id="PF00235">
    <property type="entry name" value="Profilin"/>
    <property type="match status" value="1"/>
</dbReference>
<proteinExistence type="inferred from homology"/>
<dbReference type="InterPro" id="IPR048278">
    <property type="entry name" value="PFN"/>
</dbReference>
<dbReference type="GeneID" id="14923915"/>
<reference evidence="10 11" key="1">
    <citation type="journal article" date="2013" name="Genome Biol.">
        <title>Genome of Acanthamoeba castellanii highlights extensive lateral gene transfer and early evolution of tyrosine kinase signaling.</title>
        <authorList>
            <person name="Clarke M."/>
            <person name="Lohan A.J."/>
            <person name="Liu B."/>
            <person name="Lagkouvardos I."/>
            <person name="Roy S."/>
            <person name="Zafar N."/>
            <person name="Bertelli C."/>
            <person name="Schilde C."/>
            <person name="Kianianmomeni A."/>
            <person name="Burglin T.R."/>
            <person name="Frech C."/>
            <person name="Turcotte B."/>
            <person name="Kopec K.O."/>
            <person name="Synnott J.M."/>
            <person name="Choo C."/>
            <person name="Paponov I."/>
            <person name="Finkler A."/>
            <person name="Soon Heng Tan C."/>
            <person name="Hutchins A.P."/>
            <person name="Weinmeier T."/>
            <person name="Rattei T."/>
            <person name="Chu J.S."/>
            <person name="Gimenez G."/>
            <person name="Irimia M."/>
            <person name="Rigden D.J."/>
            <person name="Fitzpatrick D.A."/>
            <person name="Lorenzo-Morales J."/>
            <person name="Bateman A."/>
            <person name="Chiu C.H."/>
            <person name="Tang P."/>
            <person name="Hegemann P."/>
            <person name="Fromm H."/>
            <person name="Raoult D."/>
            <person name="Greub G."/>
            <person name="Miranda-Saavedra D."/>
            <person name="Chen N."/>
            <person name="Nash P."/>
            <person name="Ginger M.L."/>
            <person name="Horn M."/>
            <person name="Schaap P."/>
            <person name="Caler L."/>
            <person name="Loftus B."/>
        </authorList>
    </citation>
    <scope>NUCLEOTIDE SEQUENCE [LARGE SCALE GENOMIC DNA]</scope>
    <source>
        <strain evidence="10 11">Neff</strain>
    </source>
</reference>
<keyword evidence="4" id="KW-0963">Cytoplasm</keyword>
<evidence type="ECO:0000256" key="9">
    <source>
        <dbReference type="RuleBase" id="RU003909"/>
    </source>
</evidence>